<comment type="caution">
    <text evidence="1">The sequence shown here is derived from an EMBL/GenBank/DDBJ whole genome shotgun (WGS) entry which is preliminary data.</text>
</comment>
<evidence type="ECO:0000313" key="2">
    <source>
        <dbReference type="Proteomes" id="UP000195152"/>
    </source>
</evidence>
<organism evidence="1 2">
    <name type="scientific">Bacillus thuringiensis serovar mexicanensis</name>
    <dbReference type="NCBI Taxonomy" id="180868"/>
    <lineage>
        <taxon>Bacteria</taxon>
        <taxon>Bacillati</taxon>
        <taxon>Bacillota</taxon>
        <taxon>Bacilli</taxon>
        <taxon>Bacillales</taxon>
        <taxon>Bacillaceae</taxon>
        <taxon>Bacillus</taxon>
        <taxon>Bacillus cereus group</taxon>
    </lineage>
</organism>
<dbReference type="EMBL" id="NFCF01000063">
    <property type="protein sequence ID" value="OTW50968.1"/>
    <property type="molecule type" value="Genomic_DNA"/>
</dbReference>
<dbReference type="Proteomes" id="UP000195152">
    <property type="component" value="Unassembled WGS sequence"/>
</dbReference>
<proteinExistence type="predicted"/>
<name>A0A242WAV1_BACTU</name>
<gene>
    <name evidence="1" type="ORF">BK699_10285</name>
</gene>
<reference evidence="1 2" key="1">
    <citation type="submission" date="2016-10" db="EMBL/GenBank/DDBJ databases">
        <title>Comparative genomics of Bacillus thuringiensis reveals a path to pathogens against multiple invertebrate hosts.</title>
        <authorList>
            <person name="Zheng J."/>
            <person name="Gao Q."/>
            <person name="Liu H."/>
            <person name="Peng D."/>
            <person name="Ruan L."/>
            <person name="Sun M."/>
        </authorList>
    </citation>
    <scope>NUCLEOTIDE SEQUENCE [LARGE SCALE GENOMIC DNA]</scope>
    <source>
        <strain evidence="1">BGSC 4AC1</strain>
    </source>
</reference>
<protein>
    <submittedName>
        <fullName evidence="1">Uncharacterized protein</fullName>
    </submittedName>
</protein>
<dbReference type="AlphaFoldDB" id="A0A242WAV1"/>
<evidence type="ECO:0000313" key="1">
    <source>
        <dbReference type="EMBL" id="OTW50968.1"/>
    </source>
</evidence>
<sequence>MLKEIESLEPEHCFAVIYDSFNGYKLWCGNQDYGFYENEILTRDDEILKLKKEVNRQNVLIDCLLKDLEK</sequence>
<accession>A0A242WAV1</accession>